<evidence type="ECO:0000313" key="5">
    <source>
        <dbReference type="EMBL" id="RAO79210.1"/>
    </source>
</evidence>
<dbReference type="Gene3D" id="3.10.20.10">
    <property type="match status" value="1"/>
</dbReference>
<dbReference type="EMBL" id="QLOE01000004">
    <property type="protein sequence ID" value="RAO79210.1"/>
    <property type="molecule type" value="Genomic_DNA"/>
</dbReference>
<evidence type="ECO:0000256" key="3">
    <source>
        <dbReference type="HAMAP-Rule" id="MF_00273"/>
    </source>
</evidence>
<dbReference type="RefSeq" id="WP_112093897.1">
    <property type="nucleotide sequence ID" value="NZ_QLOE01000004.1"/>
</dbReference>
<protein>
    <recommendedName>
        <fullName evidence="3">Large ribosomal subunit protein eL20</fullName>
    </recommendedName>
</protein>
<dbReference type="GO" id="GO:0005840">
    <property type="term" value="C:ribosome"/>
    <property type="evidence" value="ECO:0007669"/>
    <property type="project" value="UniProtKB-KW"/>
</dbReference>
<name>A0A328PBW2_9EURY</name>
<evidence type="ECO:0000259" key="4">
    <source>
        <dbReference type="Pfam" id="PF01775"/>
    </source>
</evidence>
<keyword evidence="1 3" id="KW-0689">Ribosomal protein</keyword>
<accession>A0A328PBW2</accession>
<dbReference type="SUPFAM" id="SSF160374">
    <property type="entry name" value="RplX-like"/>
    <property type="match status" value="1"/>
</dbReference>
<dbReference type="NCBIfam" id="NF001981">
    <property type="entry name" value="PRK00773.1-1"/>
    <property type="match status" value="1"/>
</dbReference>
<keyword evidence="6" id="KW-1185">Reference proteome</keyword>
<evidence type="ECO:0000256" key="2">
    <source>
        <dbReference type="ARBA" id="ARBA00023274"/>
    </source>
</evidence>
<dbReference type="GO" id="GO:1990904">
    <property type="term" value="C:ribonucleoprotein complex"/>
    <property type="evidence" value="ECO:0007669"/>
    <property type="project" value="UniProtKB-KW"/>
</dbReference>
<dbReference type="GO" id="GO:0006412">
    <property type="term" value="P:translation"/>
    <property type="evidence" value="ECO:0007669"/>
    <property type="project" value="UniProtKB-UniRule"/>
</dbReference>
<reference evidence="5 6" key="1">
    <citation type="submission" date="2018-06" db="EMBL/GenBank/DDBJ databases">
        <title>Draft genome sequence of hyperthermophilic methanogen Methanothermobacter tenebrarum sp. MCM-B 1447.</title>
        <authorList>
            <person name="Pore S.D."/>
            <person name="Dagar S."/>
            <person name="Dhakephalkar P.K."/>
        </authorList>
    </citation>
    <scope>NUCLEOTIDE SEQUENCE [LARGE SCALE GENOMIC DNA]</scope>
    <source>
        <strain evidence="5 6">MCM B 1447</strain>
    </source>
</reference>
<evidence type="ECO:0000313" key="6">
    <source>
        <dbReference type="Proteomes" id="UP000249782"/>
    </source>
</evidence>
<comment type="subunit">
    <text evidence="3">Part of the 50S ribosomal subunit. Binds 23S rRNA.</text>
</comment>
<evidence type="ECO:0000256" key="1">
    <source>
        <dbReference type="ARBA" id="ARBA00022980"/>
    </source>
</evidence>
<dbReference type="HAMAP" id="MF_00273">
    <property type="entry name" value="Ribosomal_eL20"/>
    <property type="match status" value="1"/>
</dbReference>
<organism evidence="5 6">
    <name type="scientific">Methanothermobacter tenebrarum</name>
    <dbReference type="NCBI Taxonomy" id="680118"/>
    <lineage>
        <taxon>Archaea</taxon>
        <taxon>Methanobacteriati</taxon>
        <taxon>Methanobacteriota</taxon>
        <taxon>Methanomada group</taxon>
        <taxon>Methanobacteria</taxon>
        <taxon>Methanobacteriales</taxon>
        <taxon>Methanobacteriaceae</taxon>
        <taxon>Methanothermobacter</taxon>
    </lineage>
</organism>
<dbReference type="GO" id="GO:0003735">
    <property type="term" value="F:structural constituent of ribosome"/>
    <property type="evidence" value="ECO:0007669"/>
    <property type="project" value="InterPro"/>
</dbReference>
<sequence>MKTRIFRVKGNFMMGEKLQPFTKELKAIKKEEVYEKIYSEFGSKHGIGRNRIYIKSIEEISPDEVEDPILKAILEA</sequence>
<dbReference type="AlphaFoldDB" id="A0A328PBW2"/>
<comment type="caution">
    <text evidence="5">The sequence shown here is derived from an EMBL/GenBank/DDBJ whole genome shotgun (WGS) entry which is preliminary data.</text>
</comment>
<feature type="domain" description="Large ribosomal subunit protein eL20" evidence="4">
    <location>
        <begin position="4"/>
        <end position="58"/>
    </location>
</feature>
<keyword evidence="3" id="KW-0699">rRNA-binding</keyword>
<keyword evidence="3" id="KW-0694">RNA-binding</keyword>
<keyword evidence="2 3" id="KW-0687">Ribonucleoprotein</keyword>
<dbReference type="GO" id="GO:0070180">
    <property type="term" value="F:large ribosomal subunit rRNA binding"/>
    <property type="evidence" value="ECO:0007669"/>
    <property type="project" value="UniProtKB-UniRule"/>
</dbReference>
<proteinExistence type="inferred from homology"/>
<comment type="similarity">
    <text evidence="3">Belongs to the eukaryotic ribosomal protein eL20 family.</text>
</comment>
<dbReference type="InterPro" id="IPR028877">
    <property type="entry name" value="Ribosomal_eL20"/>
</dbReference>
<dbReference type="OrthoDB" id="191241at2157"/>
<gene>
    <name evidence="3" type="primary">rpl18a</name>
    <name evidence="3" type="synonym">rpl20e</name>
    <name evidence="3" type="synonym">rplX</name>
    <name evidence="5" type="ORF">DPC56_04635</name>
</gene>
<dbReference type="InterPro" id="IPR023573">
    <property type="entry name" value="Ribosomal_eL20_dom"/>
</dbReference>
<dbReference type="Proteomes" id="UP000249782">
    <property type="component" value="Unassembled WGS sequence"/>
</dbReference>
<dbReference type="Pfam" id="PF01775">
    <property type="entry name" value="Ribosomal_L18A"/>
    <property type="match status" value="1"/>
</dbReference>